<sequence>MRYCACKLVTRRVCACARASERTSCVQGVAVGSLDKTVNGFLATHHRNQSQLPAESVCVMREHRETLPPPPKSNDHYIIILYIPRHRQPHGVIDFRRFYNIIMTFGVLTHIRK</sequence>
<organism evidence="1">
    <name type="scientific">Schizaphis graminum</name>
    <name type="common">Green bug aphid</name>
    <dbReference type="NCBI Taxonomy" id="13262"/>
    <lineage>
        <taxon>Eukaryota</taxon>
        <taxon>Metazoa</taxon>
        <taxon>Ecdysozoa</taxon>
        <taxon>Arthropoda</taxon>
        <taxon>Hexapoda</taxon>
        <taxon>Insecta</taxon>
        <taxon>Pterygota</taxon>
        <taxon>Neoptera</taxon>
        <taxon>Paraneoptera</taxon>
        <taxon>Hemiptera</taxon>
        <taxon>Sternorrhyncha</taxon>
        <taxon>Aphidomorpha</taxon>
        <taxon>Aphidoidea</taxon>
        <taxon>Aphididae</taxon>
        <taxon>Aphidini</taxon>
        <taxon>Schizaphis</taxon>
    </lineage>
</organism>
<name>A0A2S2PM31_SCHGA</name>
<proteinExistence type="predicted"/>
<reference evidence="1" key="1">
    <citation type="submission" date="2018-04" db="EMBL/GenBank/DDBJ databases">
        <title>Transcriptome of Schizaphis graminum biotype I.</title>
        <authorList>
            <person name="Scully E.D."/>
            <person name="Geib S.M."/>
            <person name="Palmer N.A."/>
            <person name="Koch K."/>
            <person name="Bradshaw J."/>
            <person name="Heng-Moss T."/>
            <person name="Sarath G."/>
        </authorList>
    </citation>
    <scope>NUCLEOTIDE SEQUENCE</scope>
</reference>
<evidence type="ECO:0000313" key="1">
    <source>
        <dbReference type="EMBL" id="MBY30338.1"/>
    </source>
</evidence>
<dbReference type="AlphaFoldDB" id="A0A2S2PM31"/>
<protein>
    <submittedName>
        <fullName evidence="1">Uncharacterized protein</fullName>
    </submittedName>
</protein>
<accession>A0A2S2PM31</accession>
<gene>
    <name evidence="1" type="ORF">g.1968</name>
</gene>
<dbReference type="EMBL" id="GGMR01017719">
    <property type="protein sequence ID" value="MBY30338.1"/>
    <property type="molecule type" value="Transcribed_RNA"/>
</dbReference>